<feature type="compositionally biased region" description="Acidic residues" evidence="1">
    <location>
        <begin position="506"/>
        <end position="515"/>
    </location>
</feature>
<feature type="region of interest" description="Disordered" evidence="1">
    <location>
        <begin position="198"/>
        <end position="244"/>
    </location>
</feature>
<dbReference type="InterPro" id="IPR032706">
    <property type="entry name" value="Spt6_HHH"/>
</dbReference>
<evidence type="ECO:0000259" key="2">
    <source>
        <dbReference type="PROSITE" id="PS50126"/>
    </source>
</evidence>
<feature type="region of interest" description="Disordered" evidence="1">
    <location>
        <begin position="109"/>
        <end position="180"/>
    </location>
</feature>
<evidence type="ECO:0000256" key="1">
    <source>
        <dbReference type="SAM" id="MobiDB-lite"/>
    </source>
</evidence>
<dbReference type="InterPro" id="IPR035420">
    <property type="entry name" value="Spt6_SH2"/>
</dbReference>
<feature type="region of interest" description="Disordered" evidence="1">
    <location>
        <begin position="1139"/>
        <end position="1176"/>
    </location>
</feature>
<dbReference type="InterPro" id="IPR003029">
    <property type="entry name" value="S1_domain"/>
</dbReference>
<dbReference type="PROSITE" id="PS50126">
    <property type="entry name" value="S1"/>
    <property type="match status" value="1"/>
</dbReference>
<dbReference type="GO" id="GO:0034728">
    <property type="term" value="P:nucleosome organization"/>
    <property type="evidence" value="ECO:0007669"/>
    <property type="project" value="TreeGrafter"/>
</dbReference>
<dbReference type="InterPro" id="IPR023323">
    <property type="entry name" value="Tex-like_dom_sf"/>
</dbReference>
<dbReference type="EMBL" id="NBIV01000013">
    <property type="protein sequence ID" value="PXF48492.1"/>
    <property type="molecule type" value="Genomic_DNA"/>
</dbReference>
<dbReference type="Gene3D" id="2.40.50.140">
    <property type="entry name" value="Nucleic acid-binding proteins"/>
    <property type="match status" value="1"/>
</dbReference>
<dbReference type="OrthoDB" id="2611at2759"/>
<dbReference type="InterPro" id="IPR042066">
    <property type="entry name" value="Spt6_death-like"/>
</dbReference>
<dbReference type="GO" id="GO:0031491">
    <property type="term" value="F:nucleosome binding"/>
    <property type="evidence" value="ECO:0007669"/>
    <property type="project" value="TreeGrafter"/>
</dbReference>
<feature type="compositionally biased region" description="Basic residues" evidence="1">
    <location>
        <begin position="1150"/>
        <end position="1159"/>
    </location>
</feature>
<dbReference type="STRING" id="448386.A0A2V3J305"/>
<dbReference type="Gene3D" id="3.30.505.10">
    <property type="entry name" value="SH2 domain"/>
    <property type="match status" value="2"/>
</dbReference>
<keyword evidence="3" id="KW-0648">Protein biosynthesis</keyword>
<reference evidence="3 4" key="1">
    <citation type="journal article" date="2018" name="Mol. Biol. Evol.">
        <title>Analysis of the draft genome of the red seaweed Gracilariopsis chorda provides insights into genome size evolution in Rhodophyta.</title>
        <authorList>
            <person name="Lee J."/>
            <person name="Yang E.C."/>
            <person name="Graf L."/>
            <person name="Yang J.H."/>
            <person name="Qiu H."/>
            <person name="Zel Zion U."/>
            <person name="Chan C.X."/>
            <person name="Stephens T.G."/>
            <person name="Weber A.P.M."/>
            <person name="Boo G.H."/>
            <person name="Boo S.M."/>
            <person name="Kim K.M."/>
            <person name="Shin Y."/>
            <person name="Jung M."/>
            <person name="Lee S.J."/>
            <person name="Yim H.S."/>
            <person name="Lee J.H."/>
            <person name="Bhattacharya D."/>
            <person name="Yoon H.S."/>
        </authorList>
    </citation>
    <scope>NUCLEOTIDE SEQUENCE [LARGE SCALE GENOMIC DNA]</scope>
    <source>
        <strain evidence="3 4">SKKU-2015</strain>
        <tissue evidence="3">Whole body</tissue>
    </source>
</reference>
<feature type="compositionally biased region" description="Basic and acidic residues" evidence="1">
    <location>
        <begin position="814"/>
        <end position="832"/>
    </location>
</feature>
<keyword evidence="4" id="KW-1185">Reference proteome</keyword>
<gene>
    <name evidence="3" type="ORF">BWQ96_01661</name>
</gene>
<dbReference type="Gene3D" id="3.30.420.140">
    <property type="entry name" value="YqgF/RNase H-like domain"/>
    <property type="match status" value="1"/>
</dbReference>
<dbReference type="Proteomes" id="UP000247409">
    <property type="component" value="Unassembled WGS sequence"/>
</dbReference>
<feature type="compositionally biased region" description="Basic and acidic residues" evidence="1">
    <location>
        <begin position="138"/>
        <end position="147"/>
    </location>
</feature>
<dbReference type="InterPro" id="IPR036860">
    <property type="entry name" value="SH2_dom_sf"/>
</dbReference>
<dbReference type="InterPro" id="IPR012340">
    <property type="entry name" value="NA-bd_OB-fold"/>
</dbReference>
<dbReference type="InterPro" id="IPR028083">
    <property type="entry name" value="Spt6_acidic_N_dom"/>
</dbReference>
<dbReference type="PANTHER" id="PTHR10145">
    <property type="entry name" value="TRANSCRIPTION ELONGATION FACTOR SPT6"/>
    <property type="match status" value="1"/>
</dbReference>
<dbReference type="Gene3D" id="1.10.10.2740">
    <property type="entry name" value="Spt6, Death-like domain"/>
    <property type="match status" value="1"/>
</dbReference>
<dbReference type="Gene3D" id="1.10.150.850">
    <property type="entry name" value="Spt6, helix-hairpin-helix domain"/>
    <property type="match status" value="1"/>
</dbReference>
<dbReference type="CDD" id="cd09928">
    <property type="entry name" value="SH2_Cterm_SPT6_like"/>
    <property type="match status" value="1"/>
</dbReference>
<evidence type="ECO:0000313" key="4">
    <source>
        <dbReference type="Proteomes" id="UP000247409"/>
    </source>
</evidence>
<dbReference type="SUPFAM" id="SSF158832">
    <property type="entry name" value="Tex N-terminal region-like"/>
    <property type="match status" value="1"/>
</dbReference>
<feature type="region of interest" description="Disordered" evidence="1">
    <location>
        <begin position="1684"/>
        <end position="1978"/>
    </location>
</feature>
<accession>A0A2V3J305</accession>
<dbReference type="InterPro" id="IPR035018">
    <property type="entry name" value="Spt6_SH2_C"/>
</dbReference>
<dbReference type="InterPro" id="IPR023319">
    <property type="entry name" value="Tex-like_HTH_dom_sf"/>
</dbReference>
<dbReference type="Pfam" id="PF14633">
    <property type="entry name" value="SH2_2"/>
    <property type="match status" value="1"/>
</dbReference>
<protein>
    <submittedName>
        <fullName evidence="3">Transcription elongation factor SPT6-like</fullName>
    </submittedName>
</protein>
<feature type="compositionally biased region" description="Acidic residues" evidence="1">
    <location>
        <begin position="148"/>
        <end position="161"/>
    </location>
</feature>
<dbReference type="Pfam" id="PF14632">
    <property type="entry name" value="SPT6_acidic"/>
    <property type="match status" value="1"/>
</dbReference>
<feature type="domain" description="S1 motif" evidence="2">
    <location>
        <begin position="1292"/>
        <end position="1370"/>
    </location>
</feature>
<feature type="region of interest" description="Disordered" evidence="1">
    <location>
        <begin position="808"/>
        <end position="832"/>
    </location>
</feature>
<dbReference type="Gene3D" id="1.10.3500.10">
    <property type="entry name" value="Tex N-terminal region-like"/>
    <property type="match status" value="1"/>
</dbReference>
<feature type="compositionally biased region" description="Acidic residues" evidence="1">
    <location>
        <begin position="83"/>
        <end position="94"/>
    </location>
</feature>
<dbReference type="PANTHER" id="PTHR10145:SF6">
    <property type="entry name" value="TRANSCRIPTION ELONGATION FACTOR SPT6"/>
    <property type="match status" value="1"/>
</dbReference>
<dbReference type="GO" id="GO:0008023">
    <property type="term" value="C:transcription elongation factor complex"/>
    <property type="evidence" value="ECO:0007669"/>
    <property type="project" value="TreeGrafter"/>
</dbReference>
<keyword evidence="3" id="KW-0251">Elongation factor</keyword>
<feature type="region of interest" description="Disordered" evidence="1">
    <location>
        <begin position="504"/>
        <end position="525"/>
    </location>
</feature>
<feature type="region of interest" description="Disordered" evidence="1">
    <location>
        <begin position="1"/>
        <end position="94"/>
    </location>
</feature>
<proteinExistence type="predicted"/>
<comment type="caution">
    <text evidence="3">The sequence shown here is derived from an EMBL/GenBank/DDBJ whole genome shotgun (WGS) entry which is preliminary data.</text>
</comment>
<sequence>MSDNEGMYEDEAREEPEEDNFEDSSEEEEDEDNYEKDDFIIDDAEDGEGDDLAAPIPRLNNAAFDEVKRKKKKKRRRYREDSPELAEGDLQLLEEEGVRIDRRKKLKRLRKSAADEEDLAFNDDARDFVDDDEDEEEQYRARRRAADEPVDYDDDMDDFIDDGGRKKKATAEREGLVSSEAVRHARSIFGDAEEMTQYKGAHKLFKAGQRRDGDDEEDKDFKVDDDEGAPNGRPLRKLQDHDLDDMDDYDEEMQDRELPRRDPEGEAIAKELTASKDDAEKVTRIVTTDIPEQLQDHFGPDFKVPTESQIQEEAEWIYRHGFRDNPLYLHVTRFPAEEVKKRIVVLLSYMKIDSLDVPFIAMYRKDYITPYLIHPAGEVQRDPDPQSEAYSQEPMKTPFGFNSIAHEDRHLHCSFDHKRGVPAGYDDGFGDWTTLWHILDLDKRYADLLNLKKTVIRAAEEAADKGIHDSIVDDVKSMVITSDIEQTVRDANRQLRLALQLKEAMEPDDDEDDENGGLKSNKRPLKRKNKYNDYCARGYRDLAKEFGLTAGQVGENLKGAAEYGGSVQVHVPAEADDEPMALATRYAARLESNLNLASEADNDRLAMAAGRILYAARFILTTEIVADMTVVQTARKIICEPGTVSVSTIPTAQGIAQVGDNHPLRAVTSLFEKKLDSFTNTSDYVLIRRAVELGFAEMDIVLQPELITSFERMLSSAFLVSELEITSPLVEKWNKERLLIVEDVKTAIVKQMKEEIEHDLRESTALVLRSKICQAASRRFLLGPSIPNPSDNACPRVLSFCVTSEDDEEADPLQTKRDSTAVKEKGQATSDRRVARERITMAELDENGEYKNGYEMFAGWLRRPKRGPQAELQKQIKEQLKGYVTRSRAQTMVIGLGSGGKAALRLHEDLMDAVAEMACAKTSDDGEEPLRPEMLTNTELQQVQGIYDDYSKSPEEKTMEIRRIIGKYVILTDEFPARVYARTKWIECGLAMDALTLLEKRSIGLARLAQEPLWVYCAIGHEPDRAVHLKFHPHHYLAKPSDRILGLRRALYRAVCANGVDINRTLRIPHTQVLVAYVGGLGIHKGRALVKSLEHMLSEEDHGLYSRKHLWSQNHIGKTVFISVAAFLRIRDPDLHAGGSTKRATELRRARFSRKSRGRRRDDDDDDDIYDPMDDSRVHPEHYAIAIKIADEALRDDDGNLPDDFGHSTEYDAKRITSAVLDDPSGLQRLALDEYAESLEIRGRGSLYETVKLIASEFKGPFKDWRVPLRSPEPEGTFYLATGADPIAIRQGASVTAANCSVRTRRDNSVAGIFCMLPYDIRGFIRKVDFSDNDNLSLQEYRRLVPEGSSISCRIVDFNFERFEVGLSAKPEVLKNPSRIKGYYELVDKTDDAFRPYPKVDGLNTNGRQTLEGTGASISGDTRTRHNLNRTMSHLRARARRIVQHPFFHDIAGETAIEQLKGRLPGDIILRPSQYKADRVVFSCKFAAHVGDADSHKGIFHVDCKMDYDPEDDSVPVRLRIEDNIYEDVEQVLEQYLRPIISNLTESLDHRKFKEGDIQSLRDYVSLTKKENPKSIPYVIGLSDTKPAHLTLVYIPGMTTVELEEIRVVPDGYKLRSVLHKNLDVLIAWFKKNMRKVAAIRPPLEPPVPASPYLAVASPHAGAKSPFISAMGTVGFQGAKSPFQSGAKSPFQGGAKSPFHGGAKSPFHGGARSPFQGGSRSPHPAANRSPYVGARSPYAVPRRTGITTATPARDEPPPPAPLVGSSYIDPYRYAAPARDSYAPNGPIPDRRPRYSDEPMPSGDSGWAKATRQRDEPPPDMQNGSYGRGAPRRPGGYGPPPRMHDRNPRDPPPPPRMPPQRGPPPGMPQQRGPPPGLPPQRGLPPGLPPQRGLPPGLPPQRGPPPGLPPQRGPPPGLPPQRGPPPGLPPQRGPPPGLPPQRGPPPGREPRGRGDGEPMPTWRGQAPVPAWKKAQESQQS</sequence>
<evidence type="ECO:0000313" key="3">
    <source>
        <dbReference type="EMBL" id="PXF48492.1"/>
    </source>
</evidence>
<feature type="compositionally biased region" description="Acidic residues" evidence="1">
    <location>
        <begin position="1163"/>
        <end position="1173"/>
    </location>
</feature>
<dbReference type="GO" id="GO:0003746">
    <property type="term" value="F:translation elongation factor activity"/>
    <property type="evidence" value="ECO:0007669"/>
    <property type="project" value="UniProtKB-KW"/>
</dbReference>
<feature type="compositionally biased region" description="Acidic residues" evidence="1">
    <location>
        <begin position="214"/>
        <end position="228"/>
    </location>
</feature>
<dbReference type="GO" id="GO:0003676">
    <property type="term" value="F:nucleic acid binding"/>
    <property type="evidence" value="ECO:0007669"/>
    <property type="project" value="InterPro"/>
</dbReference>
<feature type="compositionally biased region" description="Pro residues" evidence="1">
    <location>
        <begin position="1849"/>
        <end position="1945"/>
    </location>
</feature>
<dbReference type="InterPro" id="IPR017072">
    <property type="entry name" value="TF_Spt6"/>
</dbReference>
<dbReference type="Gene3D" id="1.10.10.650">
    <property type="entry name" value="RuvA domain 2-like"/>
    <property type="match status" value="1"/>
</dbReference>
<name>A0A2V3J305_9FLOR</name>
<dbReference type="Pfam" id="PF14635">
    <property type="entry name" value="HHH_7"/>
    <property type="match status" value="1"/>
</dbReference>
<dbReference type="GO" id="GO:0140673">
    <property type="term" value="P:transcription elongation-coupled chromatin remodeling"/>
    <property type="evidence" value="ECO:0007669"/>
    <property type="project" value="InterPro"/>
</dbReference>
<dbReference type="GO" id="GO:0042393">
    <property type="term" value="F:histone binding"/>
    <property type="evidence" value="ECO:0007669"/>
    <property type="project" value="TreeGrafter"/>
</dbReference>
<organism evidence="3 4">
    <name type="scientific">Gracilariopsis chorda</name>
    <dbReference type="NCBI Taxonomy" id="448386"/>
    <lineage>
        <taxon>Eukaryota</taxon>
        <taxon>Rhodophyta</taxon>
        <taxon>Florideophyceae</taxon>
        <taxon>Rhodymeniophycidae</taxon>
        <taxon>Gracilariales</taxon>
        <taxon>Gracilariaceae</taxon>
        <taxon>Gracilariopsis</taxon>
    </lineage>
</organism>
<feature type="compositionally biased region" description="Acidic residues" evidence="1">
    <location>
        <begin position="1"/>
        <end position="51"/>
    </location>
</feature>
<dbReference type="InterPro" id="IPR037027">
    <property type="entry name" value="YqgF/RNaseH-like_dom_sf"/>
</dbReference>